<organism evidence="2 3">
    <name type="scientific">Acacia crassicarpa</name>
    <name type="common">northern wattle</name>
    <dbReference type="NCBI Taxonomy" id="499986"/>
    <lineage>
        <taxon>Eukaryota</taxon>
        <taxon>Viridiplantae</taxon>
        <taxon>Streptophyta</taxon>
        <taxon>Embryophyta</taxon>
        <taxon>Tracheophyta</taxon>
        <taxon>Spermatophyta</taxon>
        <taxon>Magnoliopsida</taxon>
        <taxon>eudicotyledons</taxon>
        <taxon>Gunneridae</taxon>
        <taxon>Pentapetalae</taxon>
        <taxon>rosids</taxon>
        <taxon>fabids</taxon>
        <taxon>Fabales</taxon>
        <taxon>Fabaceae</taxon>
        <taxon>Caesalpinioideae</taxon>
        <taxon>mimosoid clade</taxon>
        <taxon>Acacieae</taxon>
        <taxon>Acacia</taxon>
    </lineage>
</organism>
<name>A0AAE1NAJ2_9FABA</name>
<evidence type="ECO:0000313" key="3">
    <source>
        <dbReference type="Proteomes" id="UP001293593"/>
    </source>
</evidence>
<dbReference type="Proteomes" id="UP001293593">
    <property type="component" value="Unassembled WGS sequence"/>
</dbReference>
<evidence type="ECO:0000313" key="2">
    <source>
        <dbReference type="EMBL" id="KAK4285822.1"/>
    </source>
</evidence>
<dbReference type="InterPro" id="IPR006566">
    <property type="entry name" value="FBD"/>
</dbReference>
<dbReference type="EMBL" id="JAWXYG010000001">
    <property type="protein sequence ID" value="KAK4285822.1"/>
    <property type="molecule type" value="Genomic_DNA"/>
</dbReference>
<dbReference type="Pfam" id="PF08387">
    <property type="entry name" value="FBD"/>
    <property type="match status" value="1"/>
</dbReference>
<protein>
    <recommendedName>
        <fullName evidence="1">FBD domain-containing protein</fullName>
    </recommendedName>
</protein>
<gene>
    <name evidence="2" type="ORF">QN277_002467</name>
</gene>
<proteinExistence type="predicted"/>
<dbReference type="Pfam" id="PF00646">
    <property type="entry name" value="F-box"/>
    <property type="match status" value="1"/>
</dbReference>
<comment type="caution">
    <text evidence="2">The sequence shown here is derived from an EMBL/GenBank/DDBJ whole genome shotgun (WGS) entry which is preliminary data.</text>
</comment>
<dbReference type="InterPro" id="IPR036047">
    <property type="entry name" value="F-box-like_dom_sf"/>
</dbReference>
<accession>A0AAE1NAJ2</accession>
<feature type="domain" description="FBD" evidence="1">
    <location>
        <begin position="384"/>
        <end position="458"/>
    </location>
</feature>
<dbReference type="PANTHER" id="PTHR31900">
    <property type="entry name" value="F-BOX/RNI SUPERFAMILY PROTEIN-RELATED"/>
    <property type="match status" value="1"/>
</dbReference>
<dbReference type="SMART" id="SM00579">
    <property type="entry name" value="FBD"/>
    <property type="match status" value="1"/>
</dbReference>
<reference evidence="2" key="1">
    <citation type="submission" date="2023-10" db="EMBL/GenBank/DDBJ databases">
        <title>Chromosome-level genome of the transformable northern wattle, Acacia crassicarpa.</title>
        <authorList>
            <person name="Massaro I."/>
            <person name="Sinha N.R."/>
            <person name="Poethig S."/>
            <person name="Leichty A.R."/>
        </authorList>
    </citation>
    <scope>NUCLEOTIDE SEQUENCE</scope>
    <source>
        <strain evidence="2">Acra3RX</strain>
        <tissue evidence="2">Leaf</tissue>
    </source>
</reference>
<keyword evidence="3" id="KW-1185">Reference proteome</keyword>
<dbReference type="InterPro" id="IPR032675">
    <property type="entry name" value="LRR_dom_sf"/>
</dbReference>
<dbReference type="AlphaFoldDB" id="A0AAE1NAJ2"/>
<dbReference type="CDD" id="cd22160">
    <property type="entry name" value="F-box_AtFBL13-like"/>
    <property type="match status" value="1"/>
</dbReference>
<evidence type="ECO:0000259" key="1">
    <source>
        <dbReference type="SMART" id="SM00579"/>
    </source>
</evidence>
<dbReference type="SUPFAM" id="SSF81383">
    <property type="entry name" value="F-box domain"/>
    <property type="match status" value="1"/>
</dbReference>
<dbReference type="InterPro" id="IPR001810">
    <property type="entry name" value="F-box_dom"/>
</dbReference>
<dbReference type="PANTHER" id="PTHR31900:SF32">
    <property type="entry name" value="F-BOX_RNI_FBD-LIKE DOMAIN PROTEIN"/>
    <property type="match status" value="1"/>
</dbReference>
<dbReference type="InterPro" id="IPR050232">
    <property type="entry name" value="FBL13/AtMIF1-like"/>
</dbReference>
<sequence length="465" mass="52850">MASGLLIHNTTIDKLSLGKIVVDNRDLLSNLHDNILGHILSFLPATEAVRTSVLSKRWIRVWRSITGLQFDDSMLYSGKRTPKEHFINYVNNTLSHLGDSSFLNFSLSLLRYLYDPSQISAWIYFILGRGVRNLRVHYADKVLLSSCSLFNCSSLEHLVLQMRCTLSVTSSSVCLPNLQYLSFSGIRLVSDSSSDSKDLTLSFPVLKVFEARGCEWSMQNVSIQVPQLQTFSIAFWSSLSNESSRCSINIYAPNLTDFSYEGDLEHEIILSNPSSIHKASVVIVFDEDRNDGMREIDAWTHMLLRQFHKVENLKLWFYKVPMHAKDAFADLRAFGRLNYLQINEVAGEALLNLLHNSPMLKTLVLLHGVFKFNKDLLTSASVPRCFHSCLKVFQFGGFNVHEHELSLAKFVMGNAAKLERMTITTAFWLKYSNINMEEVKEQLLSFPKCSTYASLEFADVNGLLR</sequence>
<dbReference type="InterPro" id="IPR053781">
    <property type="entry name" value="F-box_AtFBL13-like"/>
</dbReference>
<dbReference type="Gene3D" id="3.80.10.10">
    <property type="entry name" value="Ribonuclease Inhibitor"/>
    <property type="match status" value="1"/>
</dbReference>